<organism evidence="1 2">
    <name type="scientific">Larkinella arboricola</name>
    <dbReference type="NCBI Taxonomy" id="643671"/>
    <lineage>
        <taxon>Bacteria</taxon>
        <taxon>Pseudomonadati</taxon>
        <taxon>Bacteroidota</taxon>
        <taxon>Cytophagia</taxon>
        <taxon>Cytophagales</taxon>
        <taxon>Spirosomataceae</taxon>
        <taxon>Larkinella</taxon>
    </lineage>
</organism>
<reference evidence="1 2" key="1">
    <citation type="submission" date="2018-06" db="EMBL/GenBank/DDBJ databases">
        <title>Genomic Encyclopedia of Archaeal and Bacterial Type Strains, Phase II (KMG-II): from individual species to whole genera.</title>
        <authorList>
            <person name="Goeker M."/>
        </authorList>
    </citation>
    <scope>NUCLEOTIDE SEQUENCE [LARGE SCALE GENOMIC DNA]</scope>
    <source>
        <strain evidence="1 2">DSM 21851</strain>
    </source>
</reference>
<gene>
    <name evidence="1" type="ORF">LX87_05546</name>
</gene>
<dbReference type="InterPro" id="IPR031709">
    <property type="entry name" value="PutAbiC"/>
</dbReference>
<keyword evidence="2" id="KW-1185">Reference proteome</keyword>
<comment type="caution">
    <text evidence="1">The sequence shown here is derived from an EMBL/GenBank/DDBJ whole genome shotgun (WGS) entry which is preliminary data.</text>
</comment>
<sequence length="258" mass="30534">MFTYPQVAQFTSARVDQHQSAQMAQFGVAYSRSSRSILRTRFLKVYNAHITNEVISELKLKPKRESFLYELWNISYNKSLDLSKSLTSLRKYKERNINITDSDLILLNKTIDELTFNGFFSSDEERIKSYTDLIKKDVKYNKYYGGHQHRLGHYYRHLFQSFKYIKQVDILNSEERYFYAKTLRAQLSTFEQSLLFVNSISSLGRKWELEPDSTEKDKDGKQLKLISDFHLIKNLSGEDINGIRYDLIYPDVKYESKD</sequence>
<accession>A0A327WGH8</accession>
<evidence type="ECO:0000313" key="2">
    <source>
        <dbReference type="Proteomes" id="UP000248790"/>
    </source>
</evidence>
<proteinExistence type="predicted"/>
<dbReference type="Proteomes" id="UP000248790">
    <property type="component" value="Unassembled WGS sequence"/>
</dbReference>
<dbReference type="AlphaFoldDB" id="A0A327WGH8"/>
<dbReference type="EMBL" id="QLMC01000015">
    <property type="protein sequence ID" value="RAJ90067.1"/>
    <property type="molecule type" value="Genomic_DNA"/>
</dbReference>
<name>A0A327WGH8_LARAB</name>
<dbReference type="Pfam" id="PF16872">
    <property type="entry name" value="putAbiC"/>
    <property type="match status" value="1"/>
</dbReference>
<protein>
    <submittedName>
        <fullName evidence="1">Putative phage abortive infection protein</fullName>
    </submittedName>
</protein>
<evidence type="ECO:0000313" key="1">
    <source>
        <dbReference type="EMBL" id="RAJ90067.1"/>
    </source>
</evidence>